<dbReference type="InterPro" id="IPR052402">
    <property type="entry name" value="ADCK_kinase"/>
</dbReference>
<feature type="compositionally biased region" description="Low complexity" evidence="2">
    <location>
        <begin position="352"/>
        <end position="362"/>
    </location>
</feature>
<evidence type="ECO:0000256" key="1">
    <source>
        <dbReference type="ARBA" id="ARBA00009670"/>
    </source>
</evidence>
<evidence type="ECO:0000259" key="3">
    <source>
        <dbReference type="Pfam" id="PF03109"/>
    </source>
</evidence>
<dbReference type="CDD" id="cd13971">
    <property type="entry name" value="ADCK2-like"/>
    <property type="match status" value="1"/>
</dbReference>
<protein>
    <submittedName>
        <fullName evidence="4">ADCK2 protein</fullName>
    </submittedName>
</protein>
<dbReference type="PANTHER" id="PTHR45890">
    <property type="entry name" value="AARF DOMAIN CONTAINING KINASE 2 (PREDICTED)"/>
    <property type="match status" value="1"/>
</dbReference>
<dbReference type="Pfam" id="PF03109">
    <property type="entry name" value="ABC1"/>
    <property type="match status" value="1"/>
</dbReference>
<keyword evidence="5" id="KW-1185">Reference proteome</keyword>
<gene>
    <name evidence="4" type="primary">ADCK2</name>
    <name evidence="4" type="ORF">BLAG_LOCUS21236</name>
</gene>
<evidence type="ECO:0000313" key="5">
    <source>
        <dbReference type="Proteomes" id="UP000838412"/>
    </source>
</evidence>
<reference evidence="4" key="1">
    <citation type="submission" date="2022-01" db="EMBL/GenBank/DDBJ databases">
        <authorList>
            <person name="Braso-Vives M."/>
        </authorList>
    </citation>
    <scope>NUCLEOTIDE SEQUENCE</scope>
</reference>
<dbReference type="Proteomes" id="UP000838412">
    <property type="component" value="Chromosome 6"/>
</dbReference>
<sequence>MASLLLLNRTISHCVPRLSNRTPVYTRGLFVNKWRTPNSPRCHLWSRNGKNKRDAANHGILPVGALCFSYGFTIFPLSPPNIFSNVMRRFGRSKDPATSDESKPLVTYPPKSKVGTYVKKQRNFVLQFLLTIWRYFRVTLRVLWLLYRFGPLFCVYPLTYTSHRFTTLWWKLFLNAIEAAGPTFIKLGQWASTRRDLFTDEFCDRFSRLHVHVKPHSWFFTKRRLHRAFGKNWRKIFVKFENMRRPIGSGCIAQVYKAYMRPEMIKDVELRDEIMEDIFLVEAPDFTEAWEVTGFGDVLGSKDKELDDLEEEIERSRLARQQVHGVQSGPTDPSSTEESSQPAPEGSESFAPQVQDQPSSDSQLHDEFEGLIPVAIKVLHPGLYRTVKRDLSIMSSIAWLLEWVPGLKWLSLSEIVNEFGDLIMSQIDLRHEAANLERFKEYFADIDAIRFPKPIRPYVRRDILVETFEEGEPITNFMTDDNSECLKAKLAEMGIEALLKMIFVDNFVHGDLHPGNILVMNADCYNPEQCNKMMLVDMCDTVIVNVKPVENPIRLVLLDVGIIAELEEQDRLNFRDVFTAVVLGEGEQVAELILHHARANECKDVAQFRKEMAALVQSARENTVTLGQIKVGDLLNKVFSLLIKHKVKLESNFANMVLAIVVLEGLGRTLDPNLDILEAAKPILLGTNGY</sequence>
<feature type="domain" description="ABC1 atypical kinase-like" evidence="3">
    <location>
        <begin position="374"/>
        <end position="592"/>
    </location>
</feature>
<dbReference type="InterPro" id="IPR004147">
    <property type="entry name" value="ABC1_dom"/>
</dbReference>
<name>A0A8K0EYU5_BRALA</name>
<dbReference type="InterPro" id="IPR011009">
    <property type="entry name" value="Kinase-like_dom_sf"/>
</dbReference>
<dbReference type="SUPFAM" id="SSF56112">
    <property type="entry name" value="Protein kinase-like (PK-like)"/>
    <property type="match status" value="1"/>
</dbReference>
<dbReference type="AlphaFoldDB" id="A0A8K0EYU5"/>
<dbReference type="OrthoDB" id="427480at2759"/>
<feature type="compositionally biased region" description="Polar residues" evidence="2">
    <location>
        <begin position="324"/>
        <end position="342"/>
    </location>
</feature>
<evidence type="ECO:0000313" key="4">
    <source>
        <dbReference type="EMBL" id="CAH1268216.1"/>
    </source>
</evidence>
<comment type="similarity">
    <text evidence="1">Belongs to the protein kinase superfamily. ADCK protein kinase family.</text>
</comment>
<feature type="region of interest" description="Disordered" evidence="2">
    <location>
        <begin position="320"/>
        <end position="363"/>
    </location>
</feature>
<dbReference type="PANTHER" id="PTHR45890:SF1">
    <property type="entry name" value="AARF DOMAIN CONTAINING KINASE 2"/>
    <property type="match status" value="1"/>
</dbReference>
<organism evidence="4 5">
    <name type="scientific">Branchiostoma lanceolatum</name>
    <name type="common">Common lancelet</name>
    <name type="synonym">Amphioxus lanceolatum</name>
    <dbReference type="NCBI Taxonomy" id="7740"/>
    <lineage>
        <taxon>Eukaryota</taxon>
        <taxon>Metazoa</taxon>
        <taxon>Chordata</taxon>
        <taxon>Cephalochordata</taxon>
        <taxon>Leptocardii</taxon>
        <taxon>Amphioxiformes</taxon>
        <taxon>Branchiostomatidae</taxon>
        <taxon>Branchiostoma</taxon>
    </lineage>
</organism>
<evidence type="ECO:0000256" key="2">
    <source>
        <dbReference type="SAM" id="MobiDB-lite"/>
    </source>
</evidence>
<proteinExistence type="inferred from homology"/>
<accession>A0A8K0EYU5</accession>
<dbReference type="GO" id="GO:0005739">
    <property type="term" value="C:mitochondrion"/>
    <property type="evidence" value="ECO:0007669"/>
    <property type="project" value="TreeGrafter"/>
</dbReference>
<dbReference type="InterPro" id="IPR044095">
    <property type="entry name" value="ADCK2_dom"/>
</dbReference>
<dbReference type="EMBL" id="OV696691">
    <property type="protein sequence ID" value="CAH1268216.1"/>
    <property type="molecule type" value="Genomic_DNA"/>
</dbReference>